<keyword evidence="2" id="KW-0963">Cytoplasm</keyword>
<dbReference type="InterPro" id="IPR011004">
    <property type="entry name" value="Trimer_LpxA-like_sf"/>
</dbReference>
<dbReference type="EMBL" id="JADGKB010000026">
    <property type="protein sequence ID" value="KAJ3258532.1"/>
    <property type="molecule type" value="Genomic_DNA"/>
</dbReference>
<dbReference type="CDD" id="cd03359">
    <property type="entry name" value="LbH_Dynactin_5"/>
    <property type="match status" value="1"/>
</dbReference>
<evidence type="ECO:0000256" key="1">
    <source>
        <dbReference type="ARBA" id="ARBA00004245"/>
    </source>
</evidence>
<comment type="caution">
    <text evidence="6">The sequence shown here is derived from an EMBL/GenBank/DDBJ whole genome shotgun (WGS) entry which is preliminary data.</text>
</comment>
<protein>
    <recommendedName>
        <fullName evidence="5">Dynactin subunit 5</fullName>
    </recommendedName>
</protein>
<dbReference type="Gene3D" id="2.160.10.10">
    <property type="entry name" value="Hexapeptide repeat proteins"/>
    <property type="match status" value="1"/>
</dbReference>
<evidence type="ECO:0000256" key="4">
    <source>
        <dbReference type="ARBA" id="ARBA00034706"/>
    </source>
</evidence>
<gene>
    <name evidence="6" type="ORF">HK103_003492</name>
</gene>
<organism evidence="6 7">
    <name type="scientific">Boothiomyces macroporosus</name>
    <dbReference type="NCBI Taxonomy" id="261099"/>
    <lineage>
        <taxon>Eukaryota</taxon>
        <taxon>Fungi</taxon>
        <taxon>Fungi incertae sedis</taxon>
        <taxon>Chytridiomycota</taxon>
        <taxon>Chytridiomycota incertae sedis</taxon>
        <taxon>Chytridiomycetes</taxon>
        <taxon>Rhizophydiales</taxon>
        <taxon>Terramycetaceae</taxon>
        <taxon>Boothiomyces</taxon>
    </lineage>
</organism>
<evidence type="ECO:0000313" key="7">
    <source>
        <dbReference type="Proteomes" id="UP001210925"/>
    </source>
</evidence>
<keyword evidence="7" id="KW-1185">Reference proteome</keyword>
<dbReference type="AlphaFoldDB" id="A0AAD5UKN8"/>
<evidence type="ECO:0000256" key="2">
    <source>
        <dbReference type="ARBA" id="ARBA00022490"/>
    </source>
</evidence>
<comment type="subcellular location">
    <subcellularLocation>
        <location evidence="1">Cytoplasm</location>
        <location evidence="1">Cytoskeleton</location>
    </subcellularLocation>
</comment>
<dbReference type="Pfam" id="PF21711">
    <property type="entry name" value="DCTN5"/>
    <property type="match status" value="1"/>
</dbReference>
<proteinExistence type="inferred from homology"/>
<dbReference type="SUPFAM" id="SSF51161">
    <property type="entry name" value="Trimeric LpxA-like enzymes"/>
    <property type="match status" value="1"/>
</dbReference>
<dbReference type="InterPro" id="IPR047125">
    <property type="entry name" value="DCTN5"/>
</dbReference>
<dbReference type="PANTHER" id="PTHR46126:SF1">
    <property type="entry name" value="DYNACTIN SUBUNIT 5"/>
    <property type="match status" value="1"/>
</dbReference>
<keyword evidence="3" id="KW-0206">Cytoskeleton</keyword>
<dbReference type="GO" id="GO:0005869">
    <property type="term" value="C:dynactin complex"/>
    <property type="evidence" value="ECO:0007669"/>
    <property type="project" value="TreeGrafter"/>
</dbReference>
<evidence type="ECO:0000313" key="6">
    <source>
        <dbReference type="EMBL" id="KAJ3258532.1"/>
    </source>
</evidence>
<sequence>MEQPKIHYSKGGFFFTGAGNKIAKDALIYGGDNIGLKDHCIVDRQAILRGDLRRSAAGPAVAIQMGSYCYTGKNVVIKPPFKVYKQTFSHFPCKVGDYVFIDDNTLVEAAAIGSFVHIGKNCVIGGSVVIKDCCKILDGTIIPPGTVIPPFTIYGESQEDWTEGAAELMEYKMKEFYHEKFVEI</sequence>
<name>A0AAD5UKN8_9FUNG</name>
<evidence type="ECO:0000256" key="5">
    <source>
        <dbReference type="ARBA" id="ARBA00034865"/>
    </source>
</evidence>
<dbReference type="PANTHER" id="PTHR46126">
    <property type="entry name" value="DYNACTIN SUBUNIT 5"/>
    <property type="match status" value="1"/>
</dbReference>
<accession>A0AAD5UKN8</accession>
<reference evidence="6" key="1">
    <citation type="submission" date="2020-05" db="EMBL/GenBank/DDBJ databases">
        <title>Phylogenomic resolution of chytrid fungi.</title>
        <authorList>
            <person name="Stajich J.E."/>
            <person name="Amses K."/>
            <person name="Simmons R."/>
            <person name="Seto K."/>
            <person name="Myers J."/>
            <person name="Bonds A."/>
            <person name="Quandt C.A."/>
            <person name="Barry K."/>
            <person name="Liu P."/>
            <person name="Grigoriev I."/>
            <person name="Longcore J.E."/>
            <person name="James T.Y."/>
        </authorList>
    </citation>
    <scope>NUCLEOTIDE SEQUENCE</scope>
    <source>
        <strain evidence="6">PLAUS21</strain>
    </source>
</reference>
<comment type="similarity">
    <text evidence="4">Belongs to the dynactin subunits 5/6 family. Dynactin subunit 5 subfamily.</text>
</comment>
<evidence type="ECO:0000256" key="3">
    <source>
        <dbReference type="ARBA" id="ARBA00023212"/>
    </source>
</evidence>
<dbReference type="Proteomes" id="UP001210925">
    <property type="component" value="Unassembled WGS sequence"/>
</dbReference>